<organism evidence="1 2">
    <name type="scientific">Aphis glycines</name>
    <name type="common">Soybean aphid</name>
    <dbReference type="NCBI Taxonomy" id="307491"/>
    <lineage>
        <taxon>Eukaryota</taxon>
        <taxon>Metazoa</taxon>
        <taxon>Ecdysozoa</taxon>
        <taxon>Arthropoda</taxon>
        <taxon>Hexapoda</taxon>
        <taxon>Insecta</taxon>
        <taxon>Pterygota</taxon>
        <taxon>Neoptera</taxon>
        <taxon>Paraneoptera</taxon>
        <taxon>Hemiptera</taxon>
        <taxon>Sternorrhyncha</taxon>
        <taxon>Aphidomorpha</taxon>
        <taxon>Aphidoidea</taxon>
        <taxon>Aphididae</taxon>
        <taxon>Aphidini</taxon>
        <taxon>Aphis</taxon>
        <taxon>Aphis</taxon>
    </lineage>
</organism>
<dbReference type="SUPFAM" id="SSF53098">
    <property type="entry name" value="Ribonuclease H-like"/>
    <property type="match status" value="1"/>
</dbReference>
<dbReference type="Pfam" id="PF02945">
    <property type="entry name" value="Endonuclease_7"/>
    <property type="match status" value="1"/>
</dbReference>
<dbReference type="InterPro" id="IPR044925">
    <property type="entry name" value="His-Me_finger_sf"/>
</dbReference>
<keyword evidence="2" id="KW-1185">Reference proteome</keyword>
<dbReference type="PANTHER" id="PTHR31511:SF12">
    <property type="entry name" value="RHO TERMINATION FACTOR N-TERMINAL DOMAIN-CONTAINING PROTEIN"/>
    <property type="match status" value="1"/>
</dbReference>
<sequence>MSAEENDKHRKIVDLRNVHYFNNNNLPARDHDHLTGKYRGIVCNHCNLQMVKPGYVPIFSHNLSGYDSHFIITQLGVDSKTINVIPNTEEKFISFTKYVLNSFQIPFVDTYRFMATSLEKLVNNLGKGDISKFKETRKVFINTNVELVTRKGVYPYEYTDGWSKLDENSLPKKKSFLQYILNESDISDDDYIHAKRVWEKFNCTTLGEDTGRINSSEHAICSRNNIKISDYGPSKSWITYLDATNLYDRAMSQFMPKDGFSSYKGDFKLDDFDSDVVRRTVHEFYDRSEYPTSELILNAVKSKINYSGSLSTIQRLLRNLKFSCKKCSDGRKFLMERNDIVALRYTRSIVYLEETWVNQNHSRSIEWQHDSINNGNSTDYHSQMNSEVFKSWFTQMLNSLEEPSVIVMDNASYHSTLIDNFPKSNT</sequence>
<dbReference type="PANTHER" id="PTHR31511">
    <property type="entry name" value="PROTEIN CBG23764"/>
    <property type="match status" value="1"/>
</dbReference>
<dbReference type="AlphaFoldDB" id="A0A6G0T5E1"/>
<dbReference type="SUPFAM" id="SSF54060">
    <property type="entry name" value="His-Me finger endonucleases"/>
    <property type="match status" value="1"/>
</dbReference>
<reference evidence="1 2" key="1">
    <citation type="submission" date="2019-08" db="EMBL/GenBank/DDBJ databases">
        <title>The genome of the soybean aphid Biotype 1, its phylome, world population structure and adaptation to the North American continent.</title>
        <authorList>
            <person name="Giordano R."/>
            <person name="Donthu R.K."/>
            <person name="Hernandez A.G."/>
            <person name="Wright C.L."/>
            <person name="Zimin A.V."/>
        </authorList>
    </citation>
    <scope>NUCLEOTIDE SEQUENCE [LARGE SCALE GENOMIC DNA]</scope>
    <source>
        <tissue evidence="1">Whole aphids</tissue>
    </source>
</reference>
<evidence type="ECO:0000313" key="1">
    <source>
        <dbReference type="EMBL" id="KAE9526271.1"/>
    </source>
</evidence>
<name>A0A6G0T5E1_APHGL</name>
<accession>A0A6G0T5E1</accession>
<evidence type="ECO:0000313" key="2">
    <source>
        <dbReference type="Proteomes" id="UP000475862"/>
    </source>
</evidence>
<dbReference type="InterPro" id="IPR036397">
    <property type="entry name" value="RNaseH_sf"/>
</dbReference>
<comment type="caution">
    <text evidence="1">The sequence shown here is derived from an EMBL/GenBank/DDBJ whole genome shotgun (WGS) entry which is preliminary data.</text>
</comment>
<dbReference type="GO" id="GO:0003676">
    <property type="term" value="F:nucleic acid binding"/>
    <property type="evidence" value="ECO:0007669"/>
    <property type="project" value="InterPro"/>
</dbReference>
<dbReference type="EMBL" id="VYZN01000055">
    <property type="protein sequence ID" value="KAE9526271.1"/>
    <property type="molecule type" value="Genomic_DNA"/>
</dbReference>
<protein>
    <recommendedName>
        <fullName evidence="3">DNA-directed DNA polymerase</fullName>
    </recommendedName>
</protein>
<dbReference type="OrthoDB" id="414982at2759"/>
<dbReference type="Proteomes" id="UP000475862">
    <property type="component" value="Unassembled WGS sequence"/>
</dbReference>
<dbReference type="Gene3D" id="3.30.420.10">
    <property type="entry name" value="Ribonuclease H-like superfamily/Ribonuclease H"/>
    <property type="match status" value="2"/>
</dbReference>
<dbReference type="InterPro" id="IPR012337">
    <property type="entry name" value="RNaseH-like_sf"/>
</dbReference>
<evidence type="ECO:0008006" key="3">
    <source>
        <dbReference type="Google" id="ProtNLM"/>
    </source>
</evidence>
<proteinExistence type="predicted"/>
<gene>
    <name evidence="1" type="ORF">AGLY_013902</name>
</gene>
<dbReference type="InterPro" id="IPR004211">
    <property type="entry name" value="Endonuclease_7"/>
</dbReference>